<evidence type="ECO:0000256" key="2">
    <source>
        <dbReference type="ARBA" id="ARBA00022801"/>
    </source>
</evidence>
<dbReference type="InterPro" id="IPR004843">
    <property type="entry name" value="Calcineurin-like_PHP"/>
</dbReference>
<dbReference type="Gene3D" id="3.60.21.10">
    <property type="match status" value="1"/>
</dbReference>
<comment type="similarity">
    <text evidence="4">Belongs to the cyclic nucleotide phosphodiesterase class-III family.</text>
</comment>
<dbReference type="EMBL" id="NJAI01000001">
    <property type="protein sequence ID" value="PHM57441.1"/>
    <property type="molecule type" value="Genomic_DNA"/>
</dbReference>
<evidence type="ECO:0000313" key="7">
    <source>
        <dbReference type="EMBL" id="PHM57441.1"/>
    </source>
</evidence>
<dbReference type="PANTHER" id="PTHR42988:SF2">
    <property type="entry name" value="CYCLIC NUCLEOTIDE PHOSPHODIESTERASE CBUA0032-RELATED"/>
    <property type="match status" value="1"/>
</dbReference>
<dbReference type="GO" id="GO:0046872">
    <property type="term" value="F:metal ion binding"/>
    <property type="evidence" value="ECO:0007669"/>
    <property type="project" value="UniProtKB-KW"/>
</dbReference>
<dbReference type="GO" id="GO:0016787">
    <property type="term" value="F:hydrolase activity"/>
    <property type="evidence" value="ECO:0007669"/>
    <property type="project" value="UniProtKB-KW"/>
</dbReference>
<evidence type="ECO:0000313" key="9">
    <source>
        <dbReference type="Proteomes" id="UP000225433"/>
    </source>
</evidence>
<feature type="domain" description="Calcineurin-like phosphoesterase" evidence="5">
    <location>
        <begin position="1"/>
        <end position="195"/>
    </location>
</feature>
<reference evidence="7 9" key="2">
    <citation type="journal article" date="2017" name="Nat. Microbiol.">
        <title>Natural product diversity associated with the nematode symbionts Photorhabdus and Xenorhabdus.</title>
        <authorList>
            <person name="Tobias N.J."/>
            <person name="Wolff H."/>
            <person name="Djahanschiri B."/>
            <person name="Grundmann F."/>
            <person name="Kronenwerth M."/>
            <person name="Shi Y.M."/>
            <person name="Simonyi S."/>
            <person name="Grun P."/>
            <person name="Shapiro-Ilan D."/>
            <person name="Pidot S.J."/>
            <person name="Stinear T.P."/>
            <person name="Ebersberger I."/>
            <person name="Bode H.B."/>
        </authorList>
    </citation>
    <scope>NUCLEOTIDE SEQUENCE [LARGE SCALE GENOMIC DNA]</scope>
    <source>
        <strain evidence="7 9">DSM 17903</strain>
    </source>
</reference>
<keyword evidence="3" id="KW-0408">Iron</keyword>
<evidence type="ECO:0000256" key="4">
    <source>
        <dbReference type="ARBA" id="ARBA00025742"/>
    </source>
</evidence>
<name>A0A2G0QE09_XENHO</name>
<evidence type="ECO:0000313" key="6">
    <source>
        <dbReference type="EMBL" id="AOM41502.1"/>
    </source>
</evidence>
<organism evidence="7 9">
    <name type="scientific">Xenorhabdus hominickii</name>
    <dbReference type="NCBI Taxonomy" id="351679"/>
    <lineage>
        <taxon>Bacteria</taxon>
        <taxon>Pseudomonadati</taxon>
        <taxon>Pseudomonadota</taxon>
        <taxon>Gammaproteobacteria</taxon>
        <taxon>Enterobacterales</taxon>
        <taxon>Morganellaceae</taxon>
        <taxon>Xenorhabdus</taxon>
    </lineage>
</organism>
<sequence>MKAIQLTDIHLTRNREQKIFDINPYDNFDFVCEEIHRIINITEIELIIVSGDITNDGDVYAYRYFLNKMESLKKPYIAILGNHDLKSNFDIALTEEKRKYIINSQEYNNKDWHIMSVDTVVEGEDYGFISKNNLYELESKIIENRNFNIAIFMHHHVMPVGTPLVDSCMLNNAKTLLELCEEYQVNFIGCGHAHTSRTWYHNTMTTCVAPAVSFQWLSGTDTVTISKGFGFNIINFSPDLSITSCSY</sequence>
<dbReference type="Pfam" id="PF00149">
    <property type="entry name" value="Metallophos"/>
    <property type="match status" value="1"/>
</dbReference>
<protein>
    <submittedName>
        <fullName evidence="7">Putative cAMP phosphodiesterase</fullName>
    </submittedName>
</protein>
<dbReference type="PANTHER" id="PTHR42988">
    <property type="entry name" value="PHOSPHOHYDROLASE"/>
    <property type="match status" value="1"/>
</dbReference>
<dbReference type="InterPro" id="IPR050884">
    <property type="entry name" value="CNP_phosphodiesterase-III"/>
</dbReference>
<evidence type="ECO:0000256" key="1">
    <source>
        <dbReference type="ARBA" id="ARBA00022723"/>
    </source>
</evidence>
<keyword evidence="2" id="KW-0378">Hydrolase</keyword>
<dbReference type="KEGG" id="xho:A9255_13530"/>
<accession>A0A2G0QE09</accession>
<dbReference type="InterPro" id="IPR029052">
    <property type="entry name" value="Metallo-depent_PP-like"/>
</dbReference>
<gene>
    <name evidence="6" type="ORF">A9255_13530</name>
    <name evidence="7" type="ORF">Xhom_00408</name>
</gene>
<dbReference type="RefSeq" id="WP_069317178.1">
    <property type="nucleotide sequence ID" value="NZ_CAWNQJ010000001.1"/>
</dbReference>
<dbReference type="SUPFAM" id="SSF56300">
    <property type="entry name" value="Metallo-dependent phosphatases"/>
    <property type="match status" value="1"/>
</dbReference>
<keyword evidence="8" id="KW-1185">Reference proteome</keyword>
<dbReference type="EMBL" id="CP016176">
    <property type="protein sequence ID" value="AOM41502.1"/>
    <property type="molecule type" value="Genomic_DNA"/>
</dbReference>
<evidence type="ECO:0000259" key="5">
    <source>
        <dbReference type="Pfam" id="PF00149"/>
    </source>
</evidence>
<dbReference type="AlphaFoldDB" id="A0A2G0QE09"/>
<proteinExistence type="inferred from homology"/>
<reference evidence="6 8" key="1">
    <citation type="submission" date="2016-06" db="EMBL/GenBank/DDBJ databases">
        <title>Bacterial characters and pathogenicity of Xenorhabdus hominickii from an entomopathogenic nematode, Steinernema monticolum.</title>
        <authorList>
            <person name="Park Y."/>
            <person name="Kim Y."/>
        </authorList>
    </citation>
    <scope>NUCLEOTIDE SEQUENCE [LARGE SCALE GENOMIC DNA]</scope>
    <source>
        <strain evidence="6 8">ANU1</strain>
    </source>
</reference>
<evidence type="ECO:0000256" key="3">
    <source>
        <dbReference type="ARBA" id="ARBA00023004"/>
    </source>
</evidence>
<dbReference type="Proteomes" id="UP000225433">
    <property type="component" value="Unassembled WGS sequence"/>
</dbReference>
<keyword evidence="1" id="KW-0479">Metal-binding</keyword>
<dbReference type="STRING" id="351679.A9255_13530"/>
<dbReference type="OrthoDB" id="9784378at2"/>
<evidence type="ECO:0000313" key="8">
    <source>
        <dbReference type="Proteomes" id="UP000094600"/>
    </source>
</evidence>
<dbReference type="Proteomes" id="UP000094600">
    <property type="component" value="Chromosome"/>
</dbReference>